<feature type="region of interest" description="Disordered" evidence="1">
    <location>
        <begin position="87"/>
        <end position="139"/>
    </location>
</feature>
<evidence type="ECO:0000256" key="1">
    <source>
        <dbReference type="SAM" id="MobiDB-lite"/>
    </source>
</evidence>
<dbReference type="EMBL" id="KV425597">
    <property type="protein sequence ID" value="KZT22325.1"/>
    <property type="molecule type" value="Genomic_DNA"/>
</dbReference>
<dbReference type="Proteomes" id="UP000076761">
    <property type="component" value="Unassembled WGS sequence"/>
</dbReference>
<reference evidence="2 3" key="1">
    <citation type="journal article" date="2016" name="Mol. Biol. Evol.">
        <title>Comparative Genomics of Early-Diverging Mushroom-Forming Fungi Provides Insights into the Origins of Lignocellulose Decay Capabilities.</title>
        <authorList>
            <person name="Nagy L.G."/>
            <person name="Riley R."/>
            <person name="Tritt A."/>
            <person name="Adam C."/>
            <person name="Daum C."/>
            <person name="Floudas D."/>
            <person name="Sun H."/>
            <person name="Yadav J.S."/>
            <person name="Pangilinan J."/>
            <person name="Larsson K.H."/>
            <person name="Matsuura K."/>
            <person name="Barry K."/>
            <person name="Labutti K."/>
            <person name="Kuo R."/>
            <person name="Ohm R.A."/>
            <person name="Bhattacharya S.S."/>
            <person name="Shirouzu T."/>
            <person name="Yoshinaga Y."/>
            <person name="Martin F.M."/>
            <person name="Grigoriev I.V."/>
            <person name="Hibbett D.S."/>
        </authorList>
    </citation>
    <scope>NUCLEOTIDE SEQUENCE [LARGE SCALE GENOMIC DNA]</scope>
    <source>
        <strain evidence="2 3">HHB14362 ss-1</strain>
    </source>
</reference>
<keyword evidence="3" id="KW-1185">Reference proteome</keyword>
<organism evidence="2 3">
    <name type="scientific">Neolentinus lepideus HHB14362 ss-1</name>
    <dbReference type="NCBI Taxonomy" id="1314782"/>
    <lineage>
        <taxon>Eukaryota</taxon>
        <taxon>Fungi</taxon>
        <taxon>Dikarya</taxon>
        <taxon>Basidiomycota</taxon>
        <taxon>Agaricomycotina</taxon>
        <taxon>Agaricomycetes</taxon>
        <taxon>Gloeophyllales</taxon>
        <taxon>Gloeophyllaceae</taxon>
        <taxon>Neolentinus</taxon>
    </lineage>
</organism>
<dbReference type="InParanoid" id="A0A165QEI5"/>
<evidence type="ECO:0000313" key="2">
    <source>
        <dbReference type="EMBL" id="KZT22325.1"/>
    </source>
</evidence>
<proteinExistence type="predicted"/>
<evidence type="ECO:0000313" key="3">
    <source>
        <dbReference type="Proteomes" id="UP000076761"/>
    </source>
</evidence>
<dbReference type="AlphaFoldDB" id="A0A165QEI5"/>
<name>A0A165QEI5_9AGAM</name>
<gene>
    <name evidence="2" type="ORF">NEOLEDRAFT_1171466</name>
</gene>
<sequence length="249" mass="27017">MTRVLSHHSVAIESPPERLSIYGISQPIVVPRDRGTQGSGSSGMASQHAAAQQKHSIVHSLGVTQRVNTKPQDFASVKSTTMRKETWPSGCAYTAPPPKNSLEGNISTTRSQDKLRQLQQGRPEKRPYTPHARRRRGEYSVEVARPHGRCKTKIELTRVEEDLPMDSADPGANSNGRVLVNFTIEVGGGLRNILVRHCAFTARYRIEVDDVGTVSGMPQGLNVSAQHAIAAEKGSSSSQVCGSTILTSQ</sequence>
<accession>A0A165QEI5</accession>
<feature type="compositionally biased region" description="Basic and acidic residues" evidence="1">
    <location>
        <begin position="111"/>
        <end position="127"/>
    </location>
</feature>
<protein>
    <submittedName>
        <fullName evidence="2">Uncharacterized protein</fullName>
    </submittedName>
</protein>